<organism evidence="1 2">
    <name type="scientific">Racocetra fulgida</name>
    <dbReference type="NCBI Taxonomy" id="60492"/>
    <lineage>
        <taxon>Eukaryota</taxon>
        <taxon>Fungi</taxon>
        <taxon>Fungi incertae sedis</taxon>
        <taxon>Mucoromycota</taxon>
        <taxon>Glomeromycotina</taxon>
        <taxon>Glomeromycetes</taxon>
        <taxon>Diversisporales</taxon>
        <taxon>Gigasporaceae</taxon>
        <taxon>Racocetra</taxon>
    </lineage>
</organism>
<proteinExistence type="predicted"/>
<dbReference type="Proteomes" id="UP000789396">
    <property type="component" value="Unassembled WGS sequence"/>
</dbReference>
<comment type="caution">
    <text evidence="1">The sequence shown here is derived from an EMBL/GenBank/DDBJ whole genome shotgun (WGS) entry which is preliminary data.</text>
</comment>
<evidence type="ECO:0000313" key="2">
    <source>
        <dbReference type="Proteomes" id="UP000789396"/>
    </source>
</evidence>
<dbReference type="OrthoDB" id="10052321at2759"/>
<sequence length="102" mass="12002">MEKMMGARSHRQESLTEMLPKVGKPRFCLVDEGKKFTPEDAAKLLNRQPLASLQEQELRKELIKPFTLEEKTKQQLQTTIVIRKDPEITNKRFNFRFKNIGE</sequence>
<gene>
    <name evidence="1" type="ORF">RFULGI_LOCUS14451</name>
</gene>
<dbReference type="EMBL" id="CAJVPZ010042004">
    <property type="protein sequence ID" value="CAG8762897.1"/>
    <property type="molecule type" value="Genomic_DNA"/>
</dbReference>
<keyword evidence="2" id="KW-1185">Reference proteome</keyword>
<dbReference type="AlphaFoldDB" id="A0A9N9NUV9"/>
<feature type="non-terminal residue" evidence="1">
    <location>
        <position position="1"/>
    </location>
</feature>
<protein>
    <submittedName>
        <fullName evidence="1">11309_t:CDS:1</fullName>
    </submittedName>
</protein>
<accession>A0A9N9NUV9</accession>
<reference evidence="1" key="1">
    <citation type="submission" date="2021-06" db="EMBL/GenBank/DDBJ databases">
        <authorList>
            <person name="Kallberg Y."/>
            <person name="Tangrot J."/>
            <person name="Rosling A."/>
        </authorList>
    </citation>
    <scope>NUCLEOTIDE SEQUENCE</scope>
    <source>
        <strain evidence="1">IN212</strain>
    </source>
</reference>
<name>A0A9N9NUV9_9GLOM</name>
<evidence type="ECO:0000313" key="1">
    <source>
        <dbReference type="EMBL" id="CAG8762897.1"/>
    </source>
</evidence>